<feature type="compositionally biased region" description="Polar residues" evidence="2">
    <location>
        <begin position="670"/>
        <end position="682"/>
    </location>
</feature>
<dbReference type="SMART" id="SM00027">
    <property type="entry name" value="EH"/>
    <property type="match status" value="2"/>
</dbReference>
<feature type="compositionally biased region" description="Polar residues" evidence="2">
    <location>
        <begin position="605"/>
        <end position="615"/>
    </location>
</feature>
<evidence type="ECO:0000313" key="5">
    <source>
        <dbReference type="EMBL" id="KAG7364071.1"/>
    </source>
</evidence>
<feature type="region of interest" description="Disordered" evidence="2">
    <location>
        <begin position="601"/>
        <end position="735"/>
    </location>
</feature>
<dbReference type="AlphaFoldDB" id="A0A9K3LNL8"/>
<reference evidence="5" key="1">
    <citation type="journal article" date="2021" name="Sci. Rep.">
        <title>Diploid genomic architecture of Nitzschia inconspicua, an elite biomass production diatom.</title>
        <authorList>
            <person name="Oliver A."/>
            <person name="Podell S."/>
            <person name="Pinowska A."/>
            <person name="Traller J.C."/>
            <person name="Smith S.R."/>
            <person name="McClure R."/>
            <person name="Beliaev A."/>
            <person name="Bohutskyi P."/>
            <person name="Hill E.A."/>
            <person name="Rabines A."/>
            <person name="Zheng H."/>
            <person name="Allen L.Z."/>
            <person name="Kuo A."/>
            <person name="Grigoriev I.V."/>
            <person name="Allen A.E."/>
            <person name="Hazlebeck D."/>
            <person name="Allen E.E."/>
        </authorList>
    </citation>
    <scope>NUCLEOTIDE SEQUENCE</scope>
    <source>
        <strain evidence="5">Hildebrandi</strain>
    </source>
</reference>
<feature type="compositionally biased region" description="Basic residues" evidence="2">
    <location>
        <begin position="800"/>
        <end position="809"/>
    </location>
</feature>
<dbReference type="EMBL" id="JAGRRH010000009">
    <property type="protein sequence ID" value="KAG7364071.1"/>
    <property type="molecule type" value="Genomic_DNA"/>
</dbReference>
<dbReference type="OrthoDB" id="524326at2759"/>
<feature type="compositionally biased region" description="Basic and acidic residues" evidence="2">
    <location>
        <begin position="774"/>
        <end position="785"/>
    </location>
</feature>
<feature type="compositionally biased region" description="Basic and acidic residues" evidence="2">
    <location>
        <begin position="845"/>
        <end position="856"/>
    </location>
</feature>
<evidence type="ECO:0000259" key="3">
    <source>
        <dbReference type="PROSITE" id="PS50031"/>
    </source>
</evidence>
<feature type="region of interest" description="Disordered" evidence="2">
    <location>
        <begin position="840"/>
        <end position="894"/>
    </location>
</feature>
<evidence type="ECO:0000313" key="6">
    <source>
        <dbReference type="Proteomes" id="UP000693970"/>
    </source>
</evidence>
<feature type="domain" description="EF-hand" evidence="4">
    <location>
        <begin position="233"/>
        <end position="268"/>
    </location>
</feature>
<feature type="compositionally biased region" description="Low complexity" evidence="2">
    <location>
        <begin position="445"/>
        <end position="458"/>
    </location>
</feature>
<feature type="region of interest" description="Disordered" evidence="2">
    <location>
        <begin position="111"/>
        <end position="191"/>
    </location>
</feature>
<dbReference type="PROSITE" id="PS50222">
    <property type="entry name" value="EF_HAND_2"/>
    <property type="match status" value="1"/>
</dbReference>
<gene>
    <name evidence="5" type="ORF">IV203_037273</name>
</gene>
<dbReference type="GO" id="GO:0016197">
    <property type="term" value="P:endosomal transport"/>
    <property type="evidence" value="ECO:0007669"/>
    <property type="project" value="TreeGrafter"/>
</dbReference>
<accession>A0A9K3LNL8</accession>
<feature type="region of interest" description="Disordered" evidence="2">
    <location>
        <begin position="401"/>
        <end position="459"/>
    </location>
</feature>
<dbReference type="GO" id="GO:0005886">
    <property type="term" value="C:plasma membrane"/>
    <property type="evidence" value="ECO:0007669"/>
    <property type="project" value="TreeGrafter"/>
</dbReference>
<dbReference type="GO" id="GO:0005509">
    <property type="term" value="F:calcium ion binding"/>
    <property type="evidence" value="ECO:0007669"/>
    <property type="project" value="InterPro"/>
</dbReference>
<feature type="compositionally biased region" description="Polar residues" evidence="2">
    <location>
        <begin position="874"/>
        <end position="887"/>
    </location>
</feature>
<evidence type="ECO:0000256" key="1">
    <source>
        <dbReference type="SAM" id="Coils"/>
    </source>
</evidence>
<dbReference type="Pfam" id="PF12763">
    <property type="entry name" value="EH"/>
    <property type="match status" value="2"/>
</dbReference>
<feature type="domain" description="EH" evidence="3">
    <location>
        <begin position="201"/>
        <end position="286"/>
    </location>
</feature>
<sequence>MAASISYTPEPHEQAYYGGLFRTADVKGTGQIGGAEAVQFFARSKLPVDVLKNIWTVADQPSTSSLDPSKFAVALRLIQLTQNGQKGQGANLAVAPGVQLRPVFFEGVSGVSVPMPPPPPPTSGGPPPQQQQVPPTPSQQQRGMTSPGRGPPTPQQYQSRPPASPQLGPGGSPGSFQQQPTPTPDSRALVGQDPYVMTPQERARYEAIFPEYAKPDGYMYGQEAVALFSKSGVNQAILRDIWNMVDRPVDNRLDKLEFAMAMHLIVCISKKNLPPPQGATLPNSLLALKAATAQTGSGIPMPNPGSPAMGSIPQQVAPSSPMRPPQQIQQQQQQQHQQPPRLQQPPQVETVQETPLVGPPPIVPGGGMNISDAFEGLTLNSEQPPQYGSSAPAPIESRSLPAYVPRLPSPPNAPTSPQPGYSNPSFIPEPAEPAMRVPTSPPAPAATTPAVSIPSSSSYDLGDAHTELDKLKSVLQKLQAENISLKAQMGNMSEDEKEVRKELGAVVSEIGKLSSELSLLRQQVLDAKNRLLEASAELKAQQEHKDVLMDLISEAKQTKDVIDGATASIHNATHARAAVEAKKEEAIKRSDMFETNLFGYEESGAPSTVGQTSAKSGGDAFDNEPAGGNRSRSAAEQALSEPASNMYSNYTAPAPQVEAPPTPQPVVQTIQHVQKPTPTNVNRPPAVMGHNRQSSGFDSGFVMGGSAPPISEPSVPERGNMSSAARSHSSSGDYGFEDEEAFKIVEEMKRKAERAAEAARDAEAAASRLASEADELRSDADKAEANARSLRAKADEQKKGRFGNGKKKNMQRDADRAAEDAAEIKKRFMAVQTQAHDAATLAAQTRREADRLKNEAETAEIEMASAASLREQETPASQPAAASSNGYNMPAKSDYGTGAYGGAPAYGYGQSTDQGYYSGYNTNYGQTTAALANGGGDYSQTRSNGAPSPYDAGYGAGVVGGGGQAFELPPPSTFQSAGGAVGYSNPF</sequence>
<proteinExistence type="predicted"/>
<evidence type="ECO:0000259" key="4">
    <source>
        <dbReference type="PROSITE" id="PS50222"/>
    </source>
</evidence>
<dbReference type="PANTHER" id="PTHR11216:SF174">
    <property type="entry name" value="GH06923P"/>
    <property type="match status" value="1"/>
</dbReference>
<keyword evidence="1" id="KW-0175">Coiled coil</keyword>
<comment type="caution">
    <text evidence="5">The sequence shown here is derived from an EMBL/GenBank/DDBJ whole genome shotgun (WGS) entry which is preliminary data.</text>
</comment>
<reference evidence="5" key="2">
    <citation type="submission" date="2021-04" db="EMBL/GenBank/DDBJ databases">
        <authorList>
            <person name="Podell S."/>
        </authorList>
    </citation>
    <scope>NUCLEOTIDE SEQUENCE</scope>
    <source>
        <strain evidence="5">Hildebrandi</strain>
    </source>
</reference>
<dbReference type="GO" id="GO:0006897">
    <property type="term" value="P:endocytosis"/>
    <property type="evidence" value="ECO:0007669"/>
    <property type="project" value="TreeGrafter"/>
</dbReference>
<feature type="compositionally biased region" description="Basic and acidic residues" evidence="2">
    <location>
        <begin position="749"/>
        <end position="763"/>
    </location>
</feature>
<feature type="compositionally biased region" description="Pro residues" evidence="2">
    <location>
        <begin position="407"/>
        <end position="417"/>
    </location>
</feature>
<feature type="compositionally biased region" description="Low complexity" evidence="2">
    <location>
        <begin position="722"/>
        <end position="731"/>
    </location>
</feature>
<feature type="compositionally biased region" description="Basic and acidic residues" evidence="2">
    <location>
        <begin position="810"/>
        <end position="820"/>
    </location>
</feature>
<feature type="region of interest" description="Disordered" evidence="2">
    <location>
        <begin position="749"/>
        <end position="820"/>
    </location>
</feature>
<feature type="region of interest" description="Disordered" evidence="2">
    <location>
        <begin position="967"/>
        <end position="987"/>
    </location>
</feature>
<evidence type="ECO:0000256" key="2">
    <source>
        <dbReference type="SAM" id="MobiDB-lite"/>
    </source>
</evidence>
<dbReference type="Proteomes" id="UP000693970">
    <property type="component" value="Unassembled WGS sequence"/>
</dbReference>
<feature type="coiled-coil region" evidence="1">
    <location>
        <begin position="461"/>
        <end position="544"/>
    </location>
</feature>
<dbReference type="InterPro" id="IPR002048">
    <property type="entry name" value="EF_hand_dom"/>
</dbReference>
<dbReference type="PROSITE" id="PS50031">
    <property type="entry name" value="EH"/>
    <property type="match status" value="2"/>
</dbReference>
<feature type="domain" description="EH" evidence="3">
    <location>
        <begin position="13"/>
        <end position="96"/>
    </location>
</feature>
<keyword evidence="6" id="KW-1185">Reference proteome</keyword>
<dbReference type="CDD" id="cd00052">
    <property type="entry name" value="EH"/>
    <property type="match status" value="2"/>
</dbReference>
<name>A0A9K3LNL8_9STRA</name>
<dbReference type="PANTHER" id="PTHR11216">
    <property type="entry name" value="EH DOMAIN"/>
    <property type="match status" value="1"/>
</dbReference>
<feature type="compositionally biased region" description="Pro residues" evidence="2">
    <location>
        <begin position="114"/>
        <end position="137"/>
    </location>
</feature>
<feature type="compositionally biased region" description="Low complexity" evidence="2">
    <location>
        <begin position="325"/>
        <end position="347"/>
    </location>
</feature>
<organism evidence="5 6">
    <name type="scientific">Nitzschia inconspicua</name>
    <dbReference type="NCBI Taxonomy" id="303405"/>
    <lineage>
        <taxon>Eukaryota</taxon>
        <taxon>Sar</taxon>
        <taxon>Stramenopiles</taxon>
        <taxon>Ochrophyta</taxon>
        <taxon>Bacillariophyta</taxon>
        <taxon>Bacillariophyceae</taxon>
        <taxon>Bacillariophycidae</taxon>
        <taxon>Bacillariales</taxon>
        <taxon>Bacillariaceae</taxon>
        <taxon>Nitzschia</taxon>
    </lineage>
</organism>
<dbReference type="GO" id="GO:0005737">
    <property type="term" value="C:cytoplasm"/>
    <property type="evidence" value="ECO:0007669"/>
    <property type="project" value="TreeGrafter"/>
</dbReference>
<dbReference type="InterPro" id="IPR000261">
    <property type="entry name" value="EH_dom"/>
</dbReference>
<protein>
    <submittedName>
        <fullName evidence="5">Cytoskeletal-regulatory complex EF hand domain containing protein</fullName>
    </submittedName>
</protein>
<feature type="region of interest" description="Disordered" evidence="2">
    <location>
        <begin position="296"/>
        <end position="373"/>
    </location>
</feature>